<keyword evidence="1" id="KW-0732">Signal</keyword>
<protein>
    <recommendedName>
        <fullName evidence="4">DUF19 domain-containing protein</fullName>
    </recommendedName>
</protein>
<evidence type="ECO:0008006" key="4">
    <source>
        <dbReference type="Google" id="ProtNLM"/>
    </source>
</evidence>
<name>A0AAV2BMP3_9ARAC</name>
<sequence>MWIILVLPLLAFAKEYVGEVDCNKRFFDQCDSPKLFDEIPREMDVFMASCPGLLSYIECERDHDIKCLNEDERRFKQLEKYENLYSLFDEVCKEGTALNEVVKTQLRCFNDTFSNTNCEKERKDFLKPYETEIPLDEFTTTHVIPERVHCLSEMLQAKCIVDDITRNCGLRARYLISEFFRRTEFVDRSCPTHYREGLIEDIDEYNLTEDQKTFAIYELERMKAVDEAKLILI</sequence>
<dbReference type="AlphaFoldDB" id="A0AAV2BMP3"/>
<evidence type="ECO:0000256" key="1">
    <source>
        <dbReference type="SAM" id="SignalP"/>
    </source>
</evidence>
<reference evidence="2 3" key="1">
    <citation type="submission" date="2024-04" db="EMBL/GenBank/DDBJ databases">
        <authorList>
            <person name="Rising A."/>
            <person name="Reimegard J."/>
            <person name="Sonavane S."/>
            <person name="Akerstrom W."/>
            <person name="Nylinder S."/>
            <person name="Hedman E."/>
            <person name="Kallberg Y."/>
        </authorList>
    </citation>
    <scope>NUCLEOTIDE SEQUENCE [LARGE SCALE GENOMIC DNA]</scope>
</reference>
<organism evidence="2 3">
    <name type="scientific">Larinioides sclopetarius</name>
    <dbReference type="NCBI Taxonomy" id="280406"/>
    <lineage>
        <taxon>Eukaryota</taxon>
        <taxon>Metazoa</taxon>
        <taxon>Ecdysozoa</taxon>
        <taxon>Arthropoda</taxon>
        <taxon>Chelicerata</taxon>
        <taxon>Arachnida</taxon>
        <taxon>Araneae</taxon>
        <taxon>Araneomorphae</taxon>
        <taxon>Entelegynae</taxon>
        <taxon>Araneoidea</taxon>
        <taxon>Araneidae</taxon>
        <taxon>Larinioides</taxon>
    </lineage>
</organism>
<comment type="caution">
    <text evidence="2">The sequence shown here is derived from an EMBL/GenBank/DDBJ whole genome shotgun (WGS) entry which is preliminary data.</text>
</comment>
<keyword evidence="3" id="KW-1185">Reference proteome</keyword>
<accession>A0AAV2BMP3</accession>
<evidence type="ECO:0000313" key="2">
    <source>
        <dbReference type="EMBL" id="CAL1296970.1"/>
    </source>
</evidence>
<feature type="signal peptide" evidence="1">
    <location>
        <begin position="1"/>
        <end position="18"/>
    </location>
</feature>
<proteinExistence type="predicted"/>
<dbReference type="EMBL" id="CAXIEN010000410">
    <property type="protein sequence ID" value="CAL1296970.1"/>
    <property type="molecule type" value="Genomic_DNA"/>
</dbReference>
<dbReference type="Proteomes" id="UP001497382">
    <property type="component" value="Unassembled WGS sequence"/>
</dbReference>
<evidence type="ECO:0000313" key="3">
    <source>
        <dbReference type="Proteomes" id="UP001497382"/>
    </source>
</evidence>
<gene>
    <name evidence="2" type="ORF">LARSCL_LOCUS20028</name>
</gene>
<feature type="chain" id="PRO_5043909423" description="DUF19 domain-containing protein" evidence="1">
    <location>
        <begin position="19"/>
        <end position="233"/>
    </location>
</feature>